<evidence type="ECO:0000313" key="3">
    <source>
        <dbReference type="Proteomes" id="UP000198341"/>
    </source>
</evidence>
<gene>
    <name evidence="2" type="ORF">Bathy03g01590</name>
</gene>
<dbReference type="eggNOG" id="ENOG502QT54">
    <property type="taxonomic scope" value="Eukaryota"/>
</dbReference>
<dbReference type="Pfam" id="PF03641">
    <property type="entry name" value="Lysine_decarbox"/>
    <property type="match status" value="1"/>
</dbReference>
<dbReference type="RefSeq" id="XP_007513898.1">
    <property type="nucleotide sequence ID" value="XM_007513836.1"/>
</dbReference>
<feature type="region of interest" description="Disordered" evidence="1">
    <location>
        <begin position="1"/>
        <end position="55"/>
    </location>
</feature>
<dbReference type="AlphaFoldDB" id="K8ESD6"/>
<proteinExistence type="predicted"/>
<feature type="compositionally biased region" description="Low complexity" evidence="1">
    <location>
        <begin position="41"/>
        <end position="50"/>
    </location>
</feature>
<dbReference type="GeneID" id="19016697"/>
<dbReference type="KEGG" id="bpg:Bathy03g01590"/>
<dbReference type="STRING" id="41875.K8ESD6"/>
<dbReference type="SUPFAM" id="SSF102405">
    <property type="entry name" value="MCP/YpsA-like"/>
    <property type="match status" value="1"/>
</dbReference>
<organism evidence="2 3">
    <name type="scientific">Bathycoccus prasinos</name>
    <dbReference type="NCBI Taxonomy" id="41875"/>
    <lineage>
        <taxon>Eukaryota</taxon>
        <taxon>Viridiplantae</taxon>
        <taxon>Chlorophyta</taxon>
        <taxon>Mamiellophyceae</taxon>
        <taxon>Mamiellales</taxon>
        <taxon>Bathycoccaceae</taxon>
        <taxon>Bathycoccus</taxon>
    </lineage>
</organism>
<dbReference type="OrthoDB" id="414463at2759"/>
<dbReference type="EMBL" id="FO082276">
    <property type="protein sequence ID" value="CCO15335.1"/>
    <property type="molecule type" value="Genomic_DNA"/>
</dbReference>
<dbReference type="Proteomes" id="UP000198341">
    <property type="component" value="Chromosome 3"/>
</dbReference>
<dbReference type="PANTHER" id="PTHR31208">
    <property type="entry name" value="EXPRESSED PROTEIN"/>
    <property type="match status" value="1"/>
</dbReference>
<sequence length="286" mass="32169">MSFRCLSRGRIPSVLKSSSSSSRRKRQQFQKRPSVTPIGEQQQQQQQQQQKNRQSVTKIGEELNLVYELVERNGRGAIYLGSSRIDKEHAHFARSKSLAKAVAVLLECTTWSGIGPGLMDAVTLGGLEANGKASGILILMGEKEERDNIEGKVMRRQKTRKHPYLNESQYATCSFFSARKHGLVDAGVRNGKEDTKTAFFCLPGGIGTMDEFAEILTLFQLRRIGSEEKVPFLLMNYDGVFDKLLEFITVSCVEHGLVNEGEMEEHLKVCSTNEEALEYLKHFYAL</sequence>
<dbReference type="Gene3D" id="3.40.50.450">
    <property type="match status" value="1"/>
</dbReference>
<reference evidence="2 3" key="1">
    <citation type="submission" date="2011-10" db="EMBL/GenBank/DDBJ databases">
        <authorList>
            <person name="Genoscope - CEA"/>
        </authorList>
    </citation>
    <scope>NUCLEOTIDE SEQUENCE [LARGE SCALE GENOMIC DNA]</scope>
    <source>
        <strain evidence="2 3">RCC 1105</strain>
    </source>
</reference>
<evidence type="ECO:0000313" key="2">
    <source>
        <dbReference type="EMBL" id="CCO15335.1"/>
    </source>
</evidence>
<name>K8ESD6_9CHLO</name>
<dbReference type="PANTHER" id="PTHR31208:SF11">
    <property type="entry name" value="CYTOKININ RIBOSIDE 5'-MONOPHOSPHATE PHOSPHORIBOHYDROLASE"/>
    <property type="match status" value="1"/>
</dbReference>
<protein>
    <submittedName>
        <fullName evidence="2">Uncharacterized protein</fullName>
    </submittedName>
</protein>
<accession>K8ESD6</accession>
<dbReference type="InterPro" id="IPR031100">
    <property type="entry name" value="LOG_fam"/>
</dbReference>
<keyword evidence="3" id="KW-1185">Reference proteome</keyword>
<evidence type="ECO:0000256" key="1">
    <source>
        <dbReference type="SAM" id="MobiDB-lite"/>
    </source>
</evidence>